<reference evidence="4 5" key="1">
    <citation type="journal article" date="2021" name="Commun. Biol.">
        <title>The genome of Shorea leprosula (Dipterocarpaceae) highlights the ecological relevance of drought in aseasonal tropical rainforests.</title>
        <authorList>
            <person name="Ng K.K.S."/>
            <person name="Kobayashi M.J."/>
            <person name="Fawcett J.A."/>
            <person name="Hatakeyama M."/>
            <person name="Paape T."/>
            <person name="Ng C.H."/>
            <person name="Ang C.C."/>
            <person name="Tnah L.H."/>
            <person name="Lee C.T."/>
            <person name="Nishiyama T."/>
            <person name="Sese J."/>
            <person name="O'Brien M.J."/>
            <person name="Copetti D."/>
            <person name="Mohd Noor M.I."/>
            <person name="Ong R.C."/>
            <person name="Putra M."/>
            <person name="Sireger I.Z."/>
            <person name="Indrioko S."/>
            <person name="Kosugi Y."/>
            <person name="Izuno A."/>
            <person name="Isagi Y."/>
            <person name="Lee S.L."/>
            <person name="Shimizu K.K."/>
        </authorList>
    </citation>
    <scope>NUCLEOTIDE SEQUENCE [LARGE SCALE GENOMIC DNA]</scope>
    <source>
        <strain evidence="4">214</strain>
    </source>
</reference>
<proteinExistence type="predicted"/>
<dbReference type="Pfam" id="PF00078">
    <property type="entry name" value="RVT_1"/>
    <property type="match status" value="1"/>
</dbReference>
<dbReference type="InterPro" id="IPR000477">
    <property type="entry name" value="RT_dom"/>
</dbReference>
<evidence type="ECO:0000259" key="2">
    <source>
        <dbReference type="Pfam" id="PF00078"/>
    </source>
</evidence>
<name>A0AAV5MNB7_9ROSI</name>
<dbReference type="EMBL" id="BPVZ01000351">
    <property type="protein sequence ID" value="GKV50246.1"/>
    <property type="molecule type" value="Genomic_DNA"/>
</dbReference>
<dbReference type="SUPFAM" id="SSF56672">
    <property type="entry name" value="DNA/RNA polymerases"/>
    <property type="match status" value="1"/>
</dbReference>
<evidence type="ECO:0008006" key="6">
    <source>
        <dbReference type="Google" id="ProtNLM"/>
    </source>
</evidence>
<feature type="domain" description="Reverse transcriptase" evidence="2">
    <location>
        <begin position="507"/>
        <end position="602"/>
    </location>
</feature>
<dbReference type="PANTHER" id="PTHR37984:SF5">
    <property type="entry name" value="PROTEIN NYNRIN-LIKE"/>
    <property type="match status" value="1"/>
</dbReference>
<evidence type="ECO:0000256" key="1">
    <source>
        <dbReference type="ARBA" id="ARBA00023268"/>
    </source>
</evidence>
<dbReference type="Gene3D" id="3.10.10.10">
    <property type="entry name" value="HIV Type 1 Reverse Transcriptase, subunit A, domain 1"/>
    <property type="match status" value="1"/>
</dbReference>
<dbReference type="AlphaFoldDB" id="A0AAV5MNB7"/>
<organism evidence="4 5">
    <name type="scientific">Rubroshorea leprosula</name>
    <dbReference type="NCBI Taxonomy" id="152421"/>
    <lineage>
        <taxon>Eukaryota</taxon>
        <taxon>Viridiplantae</taxon>
        <taxon>Streptophyta</taxon>
        <taxon>Embryophyta</taxon>
        <taxon>Tracheophyta</taxon>
        <taxon>Spermatophyta</taxon>
        <taxon>Magnoliopsida</taxon>
        <taxon>eudicotyledons</taxon>
        <taxon>Gunneridae</taxon>
        <taxon>Pentapetalae</taxon>
        <taxon>rosids</taxon>
        <taxon>malvids</taxon>
        <taxon>Malvales</taxon>
        <taxon>Dipterocarpaceae</taxon>
        <taxon>Rubroshorea</taxon>
    </lineage>
</organism>
<accession>A0AAV5MNB7</accession>
<gene>
    <name evidence="4" type="ORF">SLEP1_g56958</name>
</gene>
<dbReference type="InterPro" id="IPR043128">
    <property type="entry name" value="Rev_trsase/Diguanyl_cyclase"/>
</dbReference>
<feature type="domain" description="Reverse transcriptase/retrotransposon-derived protein RNase H-like" evidence="3">
    <location>
        <begin position="607"/>
        <end position="670"/>
    </location>
</feature>
<comment type="caution">
    <text evidence="4">The sequence shown here is derived from an EMBL/GenBank/DDBJ whole genome shotgun (WGS) entry which is preliminary data.</text>
</comment>
<dbReference type="Proteomes" id="UP001054252">
    <property type="component" value="Unassembled WGS sequence"/>
</dbReference>
<dbReference type="PANTHER" id="PTHR37984">
    <property type="entry name" value="PROTEIN CBG26694"/>
    <property type="match status" value="1"/>
</dbReference>
<protein>
    <recommendedName>
        <fullName evidence="6">Reverse transcriptase/retrotransposon-derived protein RNase H-like domain-containing protein</fullName>
    </recommendedName>
</protein>
<dbReference type="InterPro" id="IPR050951">
    <property type="entry name" value="Retrovirus_Pol_polyprotein"/>
</dbReference>
<dbReference type="InterPro" id="IPR041577">
    <property type="entry name" value="RT_RNaseH_2"/>
</dbReference>
<dbReference type="InterPro" id="IPR043502">
    <property type="entry name" value="DNA/RNA_pol_sf"/>
</dbReference>
<evidence type="ECO:0000313" key="5">
    <source>
        <dbReference type="Proteomes" id="UP001054252"/>
    </source>
</evidence>
<dbReference type="Gene3D" id="3.30.70.270">
    <property type="match status" value="1"/>
</dbReference>
<keyword evidence="5" id="KW-1185">Reference proteome</keyword>
<keyword evidence="1" id="KW-0511">Multifunctional enzyme</keyword>
<evidence type="ECO:0000313" key="4">
    <source>
        <dbReference type="EMBL" id="GKV50246.1"/>
    </source>
</evidence>
<sequence length="671" mass="75588">MVDGFGGNHPNVAGEGMKTAANLERRLEGRLIEIERSLDEVYTSLCTLAVNLNRGLEVARDVDRDVARERLVNQHHPINWRLHAYDNSSDDDFHVAQQVVNCGNPRNARGSGCGYVGGLGGAGEPKKRRLNSHLSLALYESKASSQNDLHESEGQQVFRYLEGLRPALKEKICVQLHVAVLAATLQPHLPFITTSCHQHLQHSLLHFAVTVLCFDTTAPTLAHKAEVTAKEHQGNGIEFYRKGYSTSSSKFEDNLAHPTQNKLAIDKPVVRNISKKAMEGVEAYKKVALIEQGDDVSEVLYDLNDDGDHEEDEHRQTYVVKMTMLSPKEAIEKLQLEVEKHPSPYTIGWIKFGDEIKILFGRPWQFDMDAQHPGRDNVYRLVKEGVCYTLLPLSRRPKAKSTLPNADKTFLIMVNLGQKFLEECKETKEVHVLLVKELANQARKGKLAEEVKATLNLMPGASLPNLPHYRMSPKEKDILRENVEELLEKGMIRESTSPCAVPALLTPKKDGSWQMCVDNRAINKITIGYKFPILRLDEMLDQLHGAKVFTKLDLRNGYHQICIRPRDEWKIAFKTRDGLYEWLVMPSGLSNAPTPITECMKKGKFRWGDEEERSFALLKEKLCIAPILALPDFGKLFEVECDACGVGIGAVLSQEKRPIACFSEKLSDSRR</sequence>
<evidence type="ECO:0000259" key="3">
    <source>
        <dbReference type="Pfam" id="PF17919"/>
    </source>
</evidence>
<dbReference type="Pfam" id="PF17919">
    <property type="entry name" value="RT_RNaseH_2"/>
    <property type="match status" value="1"/>
</dbReference>
<dbReference type="GO" id="GO:0003824">
    <property type="term" value="F:catalytic activity"/>
    <property type="evidence" value="ECO:0007669"/>
    <property type="project" value="UniProtKB-KW"/>
</dbReference>
<dbReference type="CDD" id="cd01647">
    <property type="entry name" value="RT_LTR"/>
    <property type="match status" value="1"/>
</dbReference>